<comment type="similarity">
    <text evidence="4 13">Belongs to the purine/pyrimidine phosphoribosyltransferase family.</text>
</comment>
<evidence type="ECO:0000256" key="4">
    <source>
        <dbReference type="ARBA" id="ARBA00008391"/>
    </source>
</evidence>
<dbReference type="InterPro" id="IPR029057">
    <property type="entry name" value="PRTase-like"/>
</dbReference>
<comment type="pathway">
    <text evidence="3 13">Purine metabolism; IMP biosynthesis via salvage pathway; IMP from hypoxanthine: step 1/1.</text>
</comment>
<dbReference type="UniPathway" id="UPA00591">
    <property type="reaction ID" value="UER00648"/>
</dbReference>
<evidence type="ECO:0000256" key="3">
    <source>
        <dbReference type="ARBA" id="ARBA00004669"/>
    </source>
</evidence>
<dbReference type="EC" id="2.4.2.8" evidence="5 13"/>
<dbReference type="Pfam" id="PF00156">
    <property type="entry name" value="Pribosyltran"/>
    <property type="match status" value="1"/>
</dbReference>
<proteinExistence type="inferred from homology"/>
<dbReference type="AlphaFoldDB" id="A0A061R3X4"/>
<evidence type="ECO:0000256" key="7">
    <source>
        <dbReference type="ARBA" id="ARBA00022676"/>
    </source>
</evidence>
<accession>A0A061R3X4</accession>
<evidence type="ECO:0000256" key="10">
    <source>
        <dbReference type="ARBA" id="ARBA00022726"/>
    </source>
</evidence>
<comment type="catalytic activity">
    <reaction evidence="13">
        <text>IMP + diphosphate = hypoxanthine + 5-phospho-alpha-D-ribose 1-diphosphate</text>
        <dbReference type="Rhea" id="RHEA:17973"/>
        <dbReference type="ChEBI" id="CHEBI:17368"/>
        <dbReference type="ChEBI" id="CHEBI:33019"/>
        <dbReference type="ChEBI" id="CHEBI:58017"/>
        <dbReference type="ChEBI" id="CHEBI:58053"/>
        <dbReference type="EC" id="2.4.2.8"/>
    </reaction>
</comment>
<evidence type="ECO:0000256" key="11">
    <source>
        <dbReference type="ARBA" id="ARBA00022741"/>
    </source>
</evidence>
<comment type="subcellular location">
    <subcellularLocation>
        <location evidence="2 13">Cytoplasm</location>
    </subcellularLocation>
</comment>
<evidence type="ECO:0000259" key="14">
    <source>
        <dbReference type="Pfam" id="PF00156"/>
    </source>
</evidence>
<dbReference type="NCBIfam" id="TIGR01203">
    <property type="entry name" value="HGPRTase"/>
    <property type="match status" value="1"/>
</dbReference>
<dbReference type="GO" id="GO:0005829">
    <property type="term" value="C:cytosol"/>
    <property type="evidence" value="ECO:0007669"/>
    <property type="project" value="TreeGrafter"/>
</dbReference>
<dbReference type="Gene3D" id="3.40.50.2020">
    <property type="match status" value="1"/>
</dbReference>
<dbReference type="EMBL" id="GBEZ01021529">
    <property type="protein sequence ID" value="JAC65226.1"/>
    <property type="molecule type" value="Transcribed_RNA"/>
</dbReference>
<dbReference type="GO" id="GO:0032263">
    <property type="term" value="P:GMP salvage"/>
    <property type="evidence" value="ECO:0007669"/>
    <property type="project" value="TreeGrafter"/>
</dbReference>
<keyword evidence="9 13" id="KW-0479">Metal-binding</keyword>
<dbReference type="CDD" id="cd06223">
    <property type="entry name" value="PRTases_typeI"/>
    <property type="match status" value="1"/>
</dbReference>
<evidence type="ECO:0000256" key="12">
    <source>
        <dbReference type="ARBA" id="ARBA00022842"/>
    </source>
</evidence>
<dbReference type="InterPro" id="IPR050408">
    <property type="entry name" value="HGPRT"/>
</dbReference>
<keyword evidence="7 13" id="KW-0328">Glycosyltransferase</keyword>
<evidence type="ECO:0000256" key="8">
    <source>
        <dbReference type="ARBA" id="ARBA00022679"/>
    </source>
</evidence>
<keyword evidence="8 13" id="KW-0808">Transferase</keyword>
<keyword evidence="6 13" id="KW-0963">Cytoplasm</keyword>
<evidence type="ECO:0000256" key="6">
    <source>
        <dbReference type="ARBA" id="ARBA00022490"/>
    </source>
</evidence>
<dbReference type="GO" id="GO:0006178">
    <property type="term" value="P:guanine salvage"/>
    <property type="evidence" value="ECO:0007669"/>
    <property type="project" value="TreeGrafter"/>
</dbReference>
<evidence type="ECO:0000256" key="1">
    <source>
        <dbReference type="ARBA" id="ARBA00001946"/>
    </source>
</evidence>
<evidence type="ECO:0000256" key="5">
    <source>
        <dbReference type="ARBA" id="ARBA00011895"/>
    </source>
</evidence>
<name>A0A061R3X4_9CHLO</name>
<evidence type="ECO:0000256" key="13">
    <source>
        <dbReference type="RuleBase" id="RU364099"/>
    </source>
</evidence>
<keyword evidence="10 13" id="KW-0660">Purine salvage</keyword>
<dbReference type="GO" id="GO:0046100">
    <property type="term" value="P:hypoxanthine metabolic process"/>
    <property type="evidence" value="ECO:0007669"/>
    <property type="project" value="TreeGrafter"/>
</dbReference>
<dbReference type="InterPro" id="IPR000836">
    <property type="entry name" value="PRTase_dom"/>
</dbReference>
<dbReference type="FunFam" id="3.40.50.2020:FF:000006">
    <property type="entry name" value="Hypoxanthine phosphoribosyltransferase"/>
    <property type="match status" value="1"/>
</dbReference>
<dbReference type="GO" id="GO:0004422">
    <property type="term" value="F:hypoxanthine phosphoribosyltransferase activity"/>
    <property type="evidence" value="ECO:0007669"/>
    <property type="project" value="InterPro"/>
</dbReference>
<dbReference type="GO" id="GO:0000166">
    <property type="term" value="F:nucleotide binding"/>
    <property type="evidence" value="ECO:0007669"/>
    <property type="project" value="UniProtKB-KW"/>
</dbReference>
<protein>
    <recommendedName>
        <fullName evidence="5 13">Hypoxanthine phosphoribosyltransferase</fullName>
        <ecNumber evidence="5 13">2.4.2.8</ecNumber>
    </recommendedName>
</protein>
<dbReference type="PANTHER" id="PTHR43340:SF1">
    <property type="entry name" value="HYPOXANTHINE PHOSPHORIBOSYLTRANSFERASE"/>
    <property type="match status" value="1"/>
</dbReference>
<evidence type="ECO:0000256" key="2">
    <source>
        <dbReference type="ARBA" id="ARBA00004496"/>
    </source>
</evidence>
<organism evidence="15">
    <name type="scientific">Tetraselmis sp. GSL018</name>
    <dbReference type="NCBI Taxonomy" id="582737"/>
    <lineage>
        <taxon>Eukaryota</taxon>
        <taxon>Viridiplantae</taxon>
        <taxon>Chlorophyta</taxon>
        <taxon>core chlorophytes</taxon>
        <taxon>Chlorodendrophyceae</taxon>
        <taxon>Chlorodendrales</taxon>
        <taxon>Chlorodendraceae</taxon>
        <taxon>Tetraselmis</taxon>
    </lineage>
</organism>
<comment type="cofactor">
    <cofactor evidence="1 13">
        <name>Mg(2+)</name>
        <dbReference type="ChEBI" id="CHEBI:18420"/>
    </cofactor>
</comment>
<keyword evidence="11 13" id="KW-0547">Nucleotide-binding</keyword>
<dbReference type="SUPFAM" id="SSF53271">
    <property type="entry name" value="PRTase-like"/>
    <property type="match status" value="1"/>
</dbReference>
<dbReference type="GO" id="GO:0000287">
    <property type="term" value="F:magnesium ion binding"/>
    <property type="evidence" value="ECO:0007669"/>
    <property type="project" value="TreeGrafter"/>
</dbReference>
<dbReference type="GO" id="GO:0032264">
    <property type="term" value="P:IMP salvage"/>
    <property type="evidence" value="ECO:0007669"/>
    <property type="project" value="UniProtKB-UniPathway"/>
</dbReference>
<dbReference type="InterPro" id="IPR005904">
    <property type="entry name" value="Hxn_phspho_trans"/>
</dbReference>
<sequence length="294" mass="32541">MSTLPQTRGGSLLRKPSARTSLIPCPRRVRLRDSVCLTYCSGLKAKTPVASDAVYSCRHLQYFDLSNRNLHFERRRFVAMSVKDCLLTPSADKLSRPTVPVNRATRESSEANPLRDDLAEIILSASEIQSRVEEVAAELSIRLAGKDNILILGVLTGAFIFTSDLVRHLSIPAEVKFVKASSYGTGTVSSGTVSISEDSICEHDVYDKTVVVVEDIVDTGNTLKRLLGCLRSSQPRDVISVCLLDKPSRRQVNLKADITAFEIPDKFVVGYGLDFAEQYRCLPYIGVLKPEKYQ</sequence>
<gene>
    <name evidence="15" type="primary">HPT</name>
    <name evidence="15" type="ORF">TSPGSL018_16506</name>
</gene>
<feature type="domain" description="Phosphoribosyltransferase" evidence="14">
    <location>
        <begin position="124"/>
        <end position="275"/>
    </location>
</feature>
<reference evidence="15" key="1">
    <citation type="submission" date="2014-05" db="EMBL/GenBank/DDBJ databases">
        <title>The transcriptome of the halophilic microalga Tetraselmis sp. GSL018 isolated from the Great Salt Lake, Utah.</title>
        <authorList>
            <person name="Jinkerson R.E."/>
            <person name="D'Adamo S."/>
            <person name="Posewitz M.C."/>
        </authorList>
    </citation>
    <scope>NUCLEOTIDE SEQUENCE</scope>
    <source>
        <strain evidence="15">GSL018</strain>
    </source>
</reference>
<evidence type="ECO:0000313" key="15">
    <source>
        <dbReference type="EMBL" id="JAC65226.1"/>
    </source>
</evidence>
<keyword evidence="12 13" id="KW-0460">Magnesium</keyword>
<dbReference type="GO" id="GO:0006166">
    <property type="term" value="P:purine ribonucleoside salvage"/>
    <property type="evidence" value="ECO:0007669"/>
    <property type="project" value="UniProtKB-KW"/>
</dbReference>
<evidence type="ECO:0000256" key="9">
    <source>
        <dbReference type="ARBA" id="ARBA00022723"/>
    </source>
</evidence>
<dbReference type="PANTHER" id="PTHR43340">
    <property type="entry name" value="HYPOXANTHINE-GUANINE PHOSPHORIBOSYLTRANSFERASE"/>
    <property type="match status" value="1"/>
</dbReference>